<reference evidence="2" key="1">
    <citation type="journal article" date="2022" name="Mol. Ecol. Resour.">
        <title>The genomes of chicory, endive, great burdock and yacon provide insights into Asteraceae palaeo-polyploidization history and plant inulin production.</title>
        <authorList>
            <person name="Fan W."/>
            <person name="Wang S."/>
            <person name="Wang H."/>
            <person name="Wang A."/>
            <person name="Jiang F."/>
            <person name="Liu H."/>
            <person name="Zhao H."/>
            <person name="Xu D."/>
            <person name="Zhang Y."/>
        </authorList>
    </citation>
    <scope>NUCLEOTIDE SEQUENCE [LARGE SCALE GENOMIC DNA]</scope>
    <source>
        <strain evidence="2">cv. Punajuju</strain>
    </source>
</reference>
<proteinExistence type="predicted"/>
<keyword evidence="2" id="KW-1185">Reference proteome</keyword>
<dbReference type="Proteomes" id="UP001055811">
    <property type="component" value="Linkage Group LG03"/>
</dbReference>
<sequence length="74" mass="8921">MYLYRKKIHNTTLTLRRKKLTRKVFFDSNRYSRRLGLESYLNDPTENWPFGSRNHLNLSTEAENSNLDMISDRP</sequence>
<evidence type="ECO:0000313" key="2">
    <source>
        <dbReference type="Proteomes" id="UP001055811"/>
    </source>
</evidence>
<name>A0ACB9F4M2_CICIN</name>
<gene>
    <name evidence="1" type="ORF">L2E82_15941</name>
</gene>
<evidence type="ECO:0000313" key="1">
    <source>
        <dbReference type="EMBL" id="KAI3765895.1"/>
    </source>
</evidence>
<dbReference type="EMBL" id="CM042011">
    <property type="protein sequence ID" value="KAI3765895.1"/>
    <property type="molecule type" value="Genomic_DNA"/>
</dbReference>
<organism evidence="1 2">
    <name type="scientific">Cichorium intybus</name>
    <name type="common">Chicory</name>
    <dbReference type="NCBI Taxonomy" id="13427"/>
    <lineage>
        <taxon>Eukaryota</taxon>
        <taxon>Viridiplantae</taxon>
        <taxon>Streptophyta</taxon>
        <taxon>Embryophyta</taxon>
        <taxon>Tracheophyta</taxon>
        <taxon>Spermatophyta</taxon>
        <taxon>Magnoliopsida</taxon>
        <taxon>eudicotyledons</taxon>
        <taxon>Gunneridae</taxon>
        <taxon>Pentapetalae</taxon>
        <taxon>asterids</taxon>
        <taxon>campanulids</taxon>
        <taxon>Asterales</taxon>
        <taxon>Asteraceae</taxon>
        <taxon>Cichorioideae</taxon>
        <taxon>Cichorieae</taxon>
        <taxon>Cichoriinae</taxon>
        <taxon>Cichorium</taxon>
    </lineage>
</organism>
<comment type="caution">
    <text evidence="1">The sequence shown here is derived from an EMBL/GenBank/DDBJ whole genome shotgun (WGS) entry which is preliminary data.</text>
</comment>
<protein>
    <submittedName>
        <fullName evidence="1">Uncharacterized protein</fullName>
    </submittedName>
</protein>
<reference evidence="1 2" key="2">
    <citation type="journal article" date="2022" name="Mol. Ecol. Resour.">
        <title>The genomes of chicory, endive, great burdock and yacon provide insights into Asteraceae paleo-polyploidization history and plant inulin production.</title>
        <authorList>
            <person name="Fan W."/>
            <person name="Wang S."/>
            <person name="Wang H."/>
            <person name="Wang A."/>
            <person name="Jiang F."/>
            <person name="Liu H."/>
            <person name="Zhao H."/>
            <person name="Xu D."/>
            <person name="Zhang Y."/>
        </authorList>
    </citation>
    <scope>NUCLEOTIDE SEQUENCE [LARGE SCALE GENOMIC DNA]</scope>
    <source>
        <strain evidence="2">cv. Punajuju</strain>
        <tissue evidence="1">Leaves</tissue>
    </source>
</reference>
<accession>A0ACB9F4M2</accession>